<dbReference type="GO" id="GO:0003677">
    <property type="term" value="F:DNA binding"/>
    <property type="evidence" value="ECO:0007669"/>
    <property type="project" value="UniProtKB-KW"/>
</dbReference>
<keyword evidence="3" id="KW-0238">DNA-binding</keyword>
<evidence type="ECO:0000256" key="3">
    <source>
        <dbReference type="ARBA" id="ARBA00023125"/>
    </source>
</evidence>
<dbReference type="Proteomes" id="UP000593594">
    <property type="component" value="Chromosome"/>
</dbReference>
<keyword evidence="2" id="KW-0805">Transcription regulation</keyword>
<dbReference type="InterPro" id="IPR036390">
    <property type="entry name" value="WH_DNA-bd_sf"/>
</dbReference>
<dbReference type="InterPro" id="IPR005119">
    <property type="entry name" value="LysR_subst-bd"/>
</dbReference>
<feature type="domain" description="HTH lysR-type" evidence="5">
    <location>
        <begin position="14"/>
        <end position="71"/>
    </location>
</feature>
<dbReference type="InterPro" id="IPR050950">
    <property type="entry name" value="HTH-type_LysR_regulators"/>
</dbReference>
<evidence type="ECO:0000256" key="1">
    <source>
        <dbReference type="ARBA" id="ARBA00009437"/>
    </source>
</evidence>
<evidence type="ECO:0000259" key="5">
    <source>
        <dbReference type="PROSITE" id="PS50931"/>
    </source>
</evidence>
<protein>
    <submittedName>
        <fullName evidence="6">LysR family transcriptional regulator</fullName>
    </submittedName>
</protein>
<dbReference type="GO" id="GO:0005829">
    <property type="term" value="C:cytosol"/>
    <property type="evidence" value="ECO:0007669"/>
    <property type="project" value="TreeGrafter"/>
</dbReference>
<evidence type="ECO:0000313" key="7">
    <source>
        <dbReference type="Proteomes" id="UP000593594"/>
    </source>
</evidence>
<dbReference type="Gene3D" id="1.10.10.10">
    <property type="entry name" value="Winged helix-like DNA-binding domain superfamily/Winged helix DNA-binding domain"/>
    <property type="match status" value="1"/>
</dbReference>
<organism evidence="6 7">
    <name type="scientific">Kaustia mangrovi</name>
    <dbReference type="NCBI Taxonomy" id="2593653"/>
    <lineage>
        <taxon>Bacteria</taxon>
        <taxon>Pseudomonadati</taxon>
        <taxon>Pseudomonadota</taxon>
        <taxon>Alphaproteobacteria</taxon>
        <taxon>Hyphomicrobiales</taxon>
        <taxon>Parvibaculaceae</taxon>
        <taxon>Kaustia</taxon>
    </lineage>
</organism>
<dbReference type="AlphaFoldDB" id="A0A7S8C3F6"/>
<name>A0A7S8C3F6_9HYPH</name>
<dbReference type="SUPFAM" id="SSF46785">
    <property type="entry name" value="Winged helix' DNA-binding domain"/>
    <property type="match status" value="1"/>
</dbReference>
<dbReference type="InterPro" id="IPR037405">
    <property type="entry name" value="GbpR_PBP2"/>
</dbReference>
<dbReference type="Pfam" id="PF03466">
    <property type="entry name" value="LysR_substrate"/>
    <property type="match status" value="1"/>
</dbReference>
<reference evidence="6 7" key="1">
    <citation type="submission" date="2020-06" db="EMBL/GenBank/DDBJ databases">
        <title>Genome sequence of 2 isolates from Red Sea Mangroves.</title>
        <authorList>
            <person name="Sefrji F."/>
            <person name="Michoud G."/>
            <person name="Merlino G."/>
            <person name="Daffonchio D."/>
        </authorList>
    </citation>
    <scope>NUCLEOTIDE SEQUENCE [LARGE SCALE GENOMIC DNA]</scope>
    <source>
        <strain evidence="6 7">R1DC25</strain>
    </source>
</reference>
<accession>A0A7S8C3F6</accession>
<evidence type="ECO:0000256" key="2">
    <source>
        <dbReference type="ARBA" id="ARBA00023015"/>
    </source>
</evidence>
<dbReference type="PROSITE" id="PS50931">
    <property type="entry name" value="HTH_LYSR"/>
    <property type="match status" value="1"/>
</dbReference>
<keyword evidence="4" id="KW-0804">Transcription</keyword>
<dbReference type="PANTHER" id="PTHR30419:SF8">
    <property type="entry name" value="NITROGEN ASSIMILATION TRANSCRIPTIONAL ACTIVATOR-RELATED"/>
    <property type="match status" value="1"/>
</dbReference>
<keyword evidence="7" id="KW-1185">Reference proteome</keyword>
<dbReference type="KEGG" id="kmn:HW532_07905"/>
<dbReference type="Gene3D" id="3.40.190.290">
    <property type="match status" value="1"/>
</dbReference>
<sequence length="315" mass="35027">MSTALSAGNLAKRLKFKHLVLLDTLARTHNMHQAADLMSMTQPAASKILQDVEQIFGFAIFERLPRDMRPTELGGVVIRYAQQTLNATERFVDELANIQHGGYGNLLIGAIVDPAPDMLSLAILRLKERRPRLTVKIVAQTSDRLLAALEERRLDLVIGRFTSAHQHNIFSFTPLTTEPLHLVVSPRHPLLSRAHLTLADLADWPWIMHPLTSPTRQYIEEIFGRYDIATPGNVIETTSVFATMKLLQASDMIAVLAHSVVREYVEHGLLALLPVPLDRRLEDYGIITRKGDELTGPAGEFIELVCALSGAHMAA</sequence>
<dbReference type="EMBL" id="CP058214">
    <property type="protein sequence ID" value="QPC42632.1"/>
    <property type="molecule type" value="Genomic_DNA"/>
</dbReference>
<dbReference type="InterPro" id="IPR000847">
    <property type="entry name" value="LysR_HTH_N"/>
</dbReference>
<proteinExistence type="inferred from homology"/>
<dbReference type="RefSeq" id="WP_213163867.1">
    <property type="nucleotide sequence ID" value="NZ_CP058214.1"/>
</dbReference>
<dbReference type="Pfam" id="PF00126">
    <property type="entry name" value="HTH_1"/>
    <property type="match status" value="1"/>
</dbReference>
<evidence type="ECO:0000256" key="4">
    <source>
        <dbReference type="ARBA" id="ARBA00023163"/>
    </source>
</evidence>
<dbReference type="InterPro" id="IPR036388">
    <property type="entry name" value="WH-like_DNA-bd_sf"/>
</dbReference>
<evidence type="ECO:0000313" key="6">
    <source>
        <dbReference type="EMBL" id="QPC42632.1"/>
    </source>
</evidence>
<dbReference type="CDD" id="cd08435">
    <property type="entry name" value="PBP2_GbpR"/>
    <property type="match status" value="1"/>
</dbReference>
<dbReference type="PANTHER" id="PTHR30419">
    <property type="entry name" value="HTH-TYPE TRANSCRIPTIONAL REGULATOR YBHD"/>
    <property type="match status" value="1"/>
</dbReference>
<gene>
    <name evidence="6" type="ORF">HW532_07905</name>
</gene>
<comment type="similarity">
    <text evidence="1">Belongs to the LysR transcriptional regulatory family.</text>
</comment>
<dbReference type="SUPFAM" id="SSF53850">
    <property type="entry name" value="Periplasmic binding protein-like II"/>
    <property type="match status" value="1"/>
</dbReference>
<dbReference type="GO" id="GO:0003700">
    <property type="term" value="F:DNA-binding transcription factor activity"/>
    <property type="evidence" value="ECO:0007669"/>
    <property type="project" value="InterPro"/>
</dbReference>